<evidence type="ECO:0000256" key="1">
    <source>
        <dbReference type="ARBA" id="ARBA00004651"/>
    </source>
</evidence>
<dbReference type="PROSITE" id="PS50850">
    <property type="entry name" value="MFS"/>
    <property type="match status" value="1"/>
</dbReference>
<feature type="transmembrane region" description="Helical" evidence="7">
    <location>
        <begin position="333"/>
        <end position="351"/>
    </location>
</feature>
<dbReference type="Proteomes" id="UP000741013">
    <property type="component" value="Unassembled WGS sequence"/>
</dbReference>
<feature type="transmembrane region" description="Helical" evidence="7">
    <location>
        <begin position="76"/>
        <end position="103"/>
    </location>
</feature>
<dbReference type="InterPro" id="IPR004638">
    <property type="entry name" value="EmrB-like"/>
</dbReference>
<feature type="transmembrane region" description="Helical" evidence="7">
    <location>
        <begin position="45"/>
        <end position="64"/>
    </location>
</feature>
<feature type="transmembrane region" description="Helical" evidence="7">
    <location>
        <begin position="357"/>
        <end position="377"/>
    </location>
</feature>
<proteinExistence type="predicted"/>
<accession>A0ABS4PMP8</accession>
<feature type="transmembrane region" description="Helical" evidence="7">
    <location>
        <begin position="109"/>
        <end position="126"/>
    </location>
</feature>
<evidence type="ECO:0000313" key="9">
    <source>
        <dbReference type="EMBL" id="MBP2180702.1"/>
    </source>
</evidence>
<dbReference type="InterPro" id="IPR011701">
    <property type="entry name" value="MFS"/>
</dbReference>
<sequence length="520" mass="54436">MTRPANPWAALVALCLGFFMILLDTTIVSIAIPSMITGLRADLNSVVWVTSVYLLTYAVPMLLSGRLGDRFGPKRVYLTGLVLFTAASVWCGLSGTITVLIVARALQGVGAALMTPQTLAFITHLFPPARRGAAMGFWGAVAGIATISGPLLGGVLVDHLGWEWIFFVNLPVGAIALVAALVLVPDWQPRHSHSFDLPGILLSAAGLTLVVFGLQNGEHYDWGRVFGPITVFEIIGAGVLCLIAFVVWQRRNRREPLMPLRLFRNRDFSAGTFVSITVGFAMTSIFIPLVIYLQGGLGLTPTEAALVTIPMCLTQGIVAPLAGKLSDRFDARYVLAAGLAALAGGLVLLSTQVDAGASPWALMPALFLCGLGIGSLFPPMSTLTMGSVERELTGSASGVYNTARQVGGVLGSAGVGLLLQIRITSVITESATAAAQQLPEADRAPFIRSLTDAAGSGSEFGPPPAATGRFGELSAEIVHNGLVAAAKSALLLPAVILLFGVAATFAMRPARRKVVGAKGR</sequence>
<dbReference type="Pfam" id="PF07690">
    <property type="entry name" value="MFS_1"/>
    <property type="match status" value="1"/>
</dbReference>
<dbReference type="InterPro" id="IPR020846">
    <property type="entry name" value="MFS_dom"/>
</dbReference>
<dbReference type="PRINTS" id="PR01036">
    <property type="entry name" value="TCRTETB"/>
</dbReference>
<protein>
    <submittedName>
        <fullName evidence="9">EmrB/QacA subfamily drug resistance transporter</fullName>
    </submittedName>
</protein>
<evidence type="ECO:0000313" key="10">
    <source>
        <dbReference type="Proteomes" id="UP000741013"/>
    </source>
</evidence>
<feature type="transmembrane region" description="Helical" evidence="7">
    <location>
        <begin position="226"/>
        <end position="248"/>
    </location>
</feature>
<keyword evidence="4 7" id="KW-0812">Transmembrane</keyword>
<dbReference type="SUPFAM" id="SSF103473">
    <property type="entry name" value="MFS general substrate transporter"/>
    <property type="match status" value="1"/>
</dbReference>
<dbReference type="NCBIfam" id="TIGR00711">
    <property type="entry name" value="efflux_EmrB"/>
    <property type="match status" value="1"/>
</dbReference>
<comment type="subcellular location">
    <subcellularLocation>
        <location evidence="1">Cell membrane</location>
        <topology evidence="1">Multi-pass membrane protein</topology>
    </subcellularLocation>
</comment>
<evidence type="ECO:0000256" key="5">
    <source>
        <dbReference type="ARBA" id="ARBA00022989"/>
    </source>
</evidence>
<feature type="transmembrane region" description="Helical" evidence="7">
    <location>
        <begin position="268"/>
        <end position="292"/>
    </location>
</feature>
<evidence type="ECO:0000256" key="3">
    <source>
        <dbReference type="ARBA" id="ARBA00022475"/>
    </source>
</evidence>
<evidence type="ECO:0000259" key="8">
    <source>
        <dbReference type="PROSITE" id="PS50850"/>
    </source>
</evidence>
<evidence type="ECO:0000256" key="6">
    <source>
        <dbReference type="ARBA" id="ARBA00023136"/>
    </source>
</evidence>
<name>A0ABS4PMP8_9PSEU</name>
<gene>
    <name evidence="9" type="ORF">JOM49_002228</name>
</gene>
<feature type="domain" description="Major facilitator superfamily (MFS) profile" evidence="8">
    <location>
        <begin position="10"/>
        <end position="512"/>
    </location>
</feature>
<evidence type="ECO:0000256" key="7">
    <source>
        <dbReference type="SAM" id="Phobius"/>
    </source>
</evidence>
<feature type="transmembrane region" description="Helical" evidence="7">
    <location>
        <begin position="133"/>
        <end position="152"/>
    </location>
</feature>
<keyword evidence="6 7" id="KW-0472">Membrane</keyword>
<dbReference type="RefSeq" id="WP_209664214.1">
    <property type="nucleotide sequence ID" value="NZ_JAGGMS010000001.1"/>
</dbReference>
<feature type="transmembrane region" description="Helical" evidence="7">
    <location>
        <begin position="489"/>
        <end position="507"/>
    </location>
</feature>
<dbReference type="CDD" id="cd17321">
    <property type="entry name" value="MFS_MMR_MDR_like"/>
    <property type="match status" value="1"/>
</dbReference>
<keyword evidence="10" id="KW-1185">Reference proteome</keyword>
<reference evidence="9 10" key="1">
    <citation type="submission" date="2021-03" db="EMBL/GenBank/DDBJ databases">
        <title>Sequencing the genomes of 1000 actinobacteria strains.</title>
        <authorList>
            <person name="Klenk H.-P."/>
        </authorList>
    </citation>
    <scope>NUCLEOTIDE SEQUENCE [LARGE SCALE GENOMIC DNA]</scope>
    <source>
        <strain evidence="9 10">DSM 45510</strain>
    </source>
</reference>
<organism evidence="9 10">
    <name type="scientific">Amycolatopsis magusensis</name>
    <dbReference type="NCBI Taxonomy" id="882444"/>
    <lineage>
        <taxon>Bacteria</taxon>
        <taxon>Bacillati</taxon>
        <taxon>Actinomycetota</taxon>
        <taxon>Actinomycetes</taxon>
        <taxon>Pseudonocardiales</taxon>
        <taxon>Pseudonocardiaceae</taxon>
        <taxon>Amycolatopsis</taxon>
    </lineage>
</organism>
<dbReference type="PANTHER" id="PTHR42718">
    <property type="entry name" value="MAJOR FACILITATOR SUPERFAMILY MULTIDRUG TRANSPORTER MFSC"/>
    <property type="match status" value="1"/>
</dbReference>
<evidence type="ECO:0000256" key="2">
    <source>
        <dbReference type="ARBA" id="ARBA00022448"/>
    </source>
</evidence>
<dbReference type="InterPro" id="IPR036259">
    <property type="entry name" value="MFS_trans_sf"/>
</dbReference>
<keyword evidence="3" id="KW-1003">Cell membrane</keyword>
<evidence type="ECO:0000256" key="4">
    <source>
        <dbReference type="ARBA" id="ARBA00022692"/>
    </source>
</evidence>
<comment type="caution">
    <text evidence="9">The sequence shown here is derived from an EMBL/GenBank/DDBJ whole genome shotgun (WGS) entry which is preliminary data.</text>
</comment>
<feature type="transmembrane region" description="Helical" evidence="7">
    <location>
        <begin position="195"/>
        <end position="214"/>
    </location>
</feature>
<dbReference type="PANTHER" id="PTHR42718:SF42">
    <property type="entry name" value="EXPORT PROTEIN"/>
    <property type="match status" value="1"/>
</dbReference>
<feature type="transmembrane region" description="Helical" evidence="7">
    <location>
        <begin position="164"/>
        <end position="183"/>
    </location>
</feature>
<keyword evidence="2" id="KW-0813">Transport</keyword>
<keyword evidence="5 7" id="KW-1133">Transmembrane helix</keyword>
<dbReference type="EMBL" id="JAGGMS010000001">
    <property type="protein sequence ID" value="MBP2180702.1"/>
    <property type="molecule type" value="Genomic_DNA"/>
</dbReference>
<dbReference type="Gene3D" id="1.20.1720.10">
    <property type="entry name" value="Multidrug resistance protein D"/>
    <property type="match status" value="1"/>
</dbReference>
<dbReference type="Gene3D" id="1.20.1250.20">
    <property type="entry name" value="MFS general substrate transporter like domains"/>
    <property type="match status" value="1"/>
</dbReference>